<evidence type="ECO:0000313" key="6">
    <source>
        <dbReference type="EMBL" id="KAK4496904.1"/>
    </source>
</evidence>
<dbReference type="Pfam" id="PF00107">
    <property type="entry name" value="ADH_zinc_N"/>
    <property type="match status" value="1"/>
</dbReference>
<dbReference type="Proteomes" id="UP001305779">
    <property type="component" value="Unassembled WGS sequence"/>
</dbReference>
<comment type="caution">
    <text evidence="6">The sequence shown here is derived from an EMBL/GenBank/DDBJ whole genome shotgun (WGS) entry which is preliminary data.</text>
</comment>
<dbReference type="InterPro" id="IPR047122">
    <property type="entry name" value="Trans-enoyl_RdTase-like"/>
</dbReference>
<dbReference type="InterPro" id="IPR013149">
    <property type="entry name" value="ADH-like_C"/>
</dbReference>
<evidence type="ECO:0000256" key="1">
    <source>
        <dbReference type="ARBA" id="ARBA00008072"/>
    </source>
</evidence>
<evidence type="ECO:0000256" key="3">
    <source>
        <dbReference type="ARBA" id="ARBA00023002"/>
    </source>
</evidence>
<name>A0ABR0E6F5_ZASCE</name>
<feature type="domain" description="Alcohol dehydrogenase-like N-terminal" evidence="5">
    <location>
        <begin position="30"/>
        <end position="119"/>
    </location>
</feature>
<dbReference type="PANTHER" id="PTHR45348:SF2">
    <property type="entry name" value="ZINC-TYPE ALCOHOL DEHYDROGENASE-LIKE PROTEIN C2E1P3.01"/>
    <property type="match status" value="1"/>
</dbReference>
<feature type="domain" description="Alcohol dehydrogenase-like C-terminal" evidence="4">
    <location>
        <begin position="176"/>
        <end position="242"/>
    </location>
</feature>
<sequence>MPAKRQTAIAITELKKPVVNIQRPIPSPQQGEVLIKVKVAHLLPHDSYMRDWGLFVGDKLPWVLAGDVAGTIEKIGPSTTTSFDIGDRVIGLCLPTTPVPDSAGAQEYSILKIDGMAKLPDSIKKEDAVTVPLNLITTFMALFTEDYGFSWPAPWEKQTNSASQTLIILGAGSNCGKFAIQLAKMVGIGRIIAIAGASNEAELKKLGATHFLDRHASNESVASQVHAIIPQDEITTVYDCYNWTYELGLSLLSTTKPSRLAVLHRVDGAEIAQTYPNVRAQTVRCSNDGLGKHKEEFWKHLPGWLETGKILPAEWKVIGGLDAFDEVNKVLDDYRDGKGGPQALVIP</sequence>
<organism evidence="6 7">
    <name type="scientific">Zasmidium cellare</name>
    <name type="common">Wine cellar mold</name>
    <name type="synonym">Racodium cellare</name>
    <dbReference type="NCBI Taxonomy" id="395010"/>
    <lineage>
        <taxon>Eukaryota</taxon>
        <taxon>Fungi</taxon>
        <taxon>Dikarya</taxon>
        <taxon>Ascomycota</taxon>
        <taxon>Pezizomycotina</taxon>
        <taxon>Dothideomycetes</taxon>
        <taxon>Dothideomycetidae</taxon>
        <taxon>Mycosphaerellales</taxon>
        <taxon>Mycosphaerellaceae</taxon>
        <taxon>Zasmidium</taxon>
    </lineage>
</organism>
<dbReference type="EMBL" id="JAXOVC010000009">
    <property type="protein sequence ID" value="KAK4496904.1"/>
    <property type="molecule type" value="Genomic_DNA"/>
</dbReference>
<dbReference type="CDD" id="cd08249">
    <property type="entry name" value="enoyl_reductase_like"/>
    <property type="match status" value="1"/>
</dbReference>
<gene>
    <name evidence="6" type="ORF">PRZ48_011353</name>
</gene>
<proteinExistence type="inferred from homology"/>
<dbReference type="SUPFAM" id="SSF51735">
    <property type="entry name" value="NAD(P)-binding Rossmann-fold domains"/>
    <property type="match status" value="1"/>
</dbReference>
<keyword evidence="7" id="KW-1185">Reference proteome</keyword>
<dbReference type="InterPro" id="IPR036291">
    <property type="entry name" value="NAD(P)-bd_dom_sf"/>
</dbReference>
<accession>A0ABR0E6F5</accession>
<comment type="subunit">
    <text evidence="2">Monomer.</text>
</comment>
<dbReference type="PANTHER" id="PTHR45348">
    <property type="entry name" value="HYPOTHETICAL OXIDOREDUCTASE (EUROFUNG)"/>
    <property type="match status" value="1"/>
</dbReference>
<protein>
    <recommendedName>
        <fullName evidence="8">Enoyl reductase (ER) domain-containing protein</fullName>
    </recommendedName>
</protein>
<dbReference type="SUPFAM" id="SSF50129">
    <property type="entry name" value="GroES-like"/>
    <property type="match status" value="1"/>
</dbReference>
<dbReference type="Gene3D" id="3.90.180.10">
    <property type="entry name" value="Medium-chain alcohol dehydrogenases, catalytic domain"/>
    <property type="match status" value="1"/>
</dbReference>
<comment type="similarity">
    <text evidence="1">Belongs to the zinc-containing alcohol dehydrogenase family.</text>
</comment>
<reference evidence="6 7" key="1">
    <citation type="journal article" date="2023" name="G3 (Bethesda)">
        <title>A chromosome-level genome assembly of Zasmidium syzygii isolated from banana leaves.</title>
        <authorList>
            <person name="van Westerhoven A.C."/>
            <person name="Mehrabi R."/>
            <person name="Talebi R."/>
            <person name="Steentjes M.B.F."/>
            <person name="Corcolon B."/>
            <person name="Chong P.A."/>
            <person name="Kema G.H.J."/>
            <person name="Seidl M.F."/>
        </authorList>
    </citation>
    <scope>NUCLEOTIDE SEQUENCE [LARGE SCALE GENOMIC DNA]</scope>
    <source>
        <strain evidence="6 7">P124</strain>
    </source>
</reference>
<evidence type="ECO:0000259" key="5">
    <source>
        <dbReference type="Pfam" id="PF08240"/>
    </source>
</evidence>
<dbReference type="Pfam" id="PF08240">
    <property type="entry name" value="ADH_N"/>
    <property type="match status" value="1"/>
</dbReference>
<evidence type="ECO:0000259" key="4">
    <source>
        <dbReference type="Pfam" id="PF00107"/>
    </source>
</evidence>
<evidence type="ECO:0000313" key="7">
    <source>
        <dbReference type="Proteomes" id="UP001305779"/>
    </source>
</evidence>
<dbReference type="InterPro" id="IPR011032">
    <property type="entry name" value="GroES-like_sf"/>
</dbReference>
<evidence type="ECO:0000256" key="2">
    <source>
        <dbReference type="ARBA" id="ARBA00011245"/>
    </source>
</evidence>
<keyword evidence="3" id="KW-0560">Oxidoreductase</keyword>
<dbReference type="InterPro" id="IPR013154">
    <property type="entry name" value="ADH-like_N"/>
</dbReference>
<evidence type="ECO:0008006" key="8">
    <source>
        <dbReference type="Google" id="ProtNLM"/>
    </source>
</evidence>
<dbReference type="Gene3D" id="3.40.50.720">
    <property type="entry name" value="NAD(P)-binding Rossmann-like Domain"/>
    <property type="match status" value="1"/>
</dbReference>